<organism evidence="1 2">
    <name type="scientific">Halobaculum gomorrense</name>
    <dbReference type="NCBI Taxonomy" id="43928"/>
    <lineage>
        <taxon>Archaea</taxon>
        <taxon>Methanobacteriati</taxon>
        <taxon>Methanobacteriota</taxon>
        <taxon>Stenosarchaea group</taxon>
        <taxon>Halobacteria</taxon>
        <taxon>Halobacteriales</taxon>
        <taxon>Haloferacaceae</taxon>
        <taxon>Halobaculum</taxon>
    </lineage>
</organism>
<evidence type="ECO:0000313" key="1">
    <source>
        <dbReference type="EMBL" id="SHG79846.1"/>
    </source>
</evidence>
<proteinExistence type="predicted"/>
<name>A0A1M5MRL3_9EURY</name>
<gene>
    <name evidence="1" type="ORF">SAMN05443636_1113</name>
</gene>
<dbReference type="AlphaFoldDB" id="A0A1M5MRL3"/>
<dbReference type="InterPro" id="IPR006311">
    <property type="entry name" value="TAT_signal"/>
</dbReference>
<protein>
    <submittedName>
        <fullName evidence="1">Uncharacterized protein</fullName>
    </submittedName>
</protein>
<evidence type="ECO:0000313" key="2">
    <source>
        <dbReference type="Proteomes" id="UP000184357"/>
    </source>
</evidence>
<reference evidence="1 2" key="1">
    <citation type="submission" date="2016-11" db="EMBL/GenBank/DDBJ databases">
        <authorList>
            <person name="Jaros S."/>
            <person name="Januszkiewicz K."/>
            <person name="Wedrychowicz H."/>
        </authorList>
    </citation>
    <scope>NUCLEOTIDE SEQUENCE [LARGE SCALE GENOMIC DNA]</scope>
    <source>
        <strain evidence="1 2">DSM 9297</strain>
    </source>
</reference>
<dbReference type="PROSITE" id="PS51318">
    <property type="entry name" value="TAT"/>
    <property type="match status" value="1"/>
</dbReference>
<dbReference type="EMBL" id="FQWV01000002">
    <property type="protein sequence ID" value="SHG79846.1"/>
    <property type="molecule type" value="Genomic_DNA"/>
</dbReference>
<sequence length="190" mass="20180">MAFPADLTRMNRRTFLGAVAGGGALLGGGVAVADATRADIAADPELRRARGAPITTEQAVSRESVEYRPESDTVRYSDTVEPFERWAERACAAVGAKAVLPAIDRRIDGAGDSLDGVGRGVRHLAFGTVITVDHTVVADPDGTARREPTVRFADLVAVAPRSMRSTVSLAGREHTRRVPVAVGRRRIAPL</sequence>
<accession>A0A1M5MRL3</accession>
<dbReference type="Proteomes" id="UP000184357">
    <property type="component" value="Unassembled WGS sequence"/>
</dbReference>
<keyword evidence="2" id="KW-1185">Reference proteome</keyword>